<dbReference type="Proteomes" id="UP000664534">
    <property type="component" value="Unassembled WGS sequence"/>
</dbReference>
<accession>A0A8H3II38</accession>
<sequence length="367" mass="41874">MDEWYHVIALDRRQKLRGKFYLGELRYDKEGSWLVMPLAVPIVPRLSYGTAAPDATASDLTKTSNLQDVRNPTKSDDLSPNSALNNINPLPVTKSICGLLGLSNELLDMIFHNLEIEQVFVLGLQSQNLWNVARKHIQASLASSCGLWAGIRIVCVGEYLESEDYPPNVLTESEEAEFKDGRFEHFGSSLYDLADARYQEVREWQPDLANRLTDHASSLGEWHRLPESSQSRIRDDLLSDKLSDLYPEDQPWVLRNLTTQEYVRSEAIAIKPEHIHGPNIDVLGFGQVVCSRVCWSAADWSEDRGIHRGVWAGHRFDITTLDRLKQGSMESSEWKDVSEEVRDEMEIEWTEGLGSDWCGSDWVRRNR</sequence>
<dbReference type="EMBL" id="CAJPDT010000013">
    <property type="protein sequence ID" value="CAF9914484.1"/>
    <property type="molecule type" value="Genomic_DNA"/>
</dbReference>
<evidence type="ECO:0000313" key="3">
    <source>
        <dbReference type="Proteomes" id="UP000664534"/>
    </source>
</evidence>
<dbReference type="AlphaFoldDB" id="A0A8H3II38"/>
<evidence type="ECO:0008006" key="4">
    <source>
        <dbReference type="Google" id="ProtNLM"/>
    </source>
</evidence>
<feature type="compositionally biased region" description="Polar residues" evidence="1">
    <location>
        <begin position="59"/>
        <end position="70"/>
    </location>
</feature>
<name>A0A8H3II38_9LECA</name>
<evidence type="ECO:0000313" key="2">
    <source>
        <dbReference type="EMBL" id="CAF9914484.1"/>
    </source>
</evidence>
<keyword evidence="3" id="KW-1185">Reference proteome</keyword>
<proteinExistence type="predicted"/>
<reference evidence="2" key="1">
    <citation type="submission" date="2021-03" db="EMBL/GenBank/DDBJ databases">
        <authorList>
            <person name="Tagirdzhanova G."/>
        </authorList>
    </citation>
    <scope>NUCLEOTIDE SEQUENCE</scope>
</reference>
<evidence type="ECO:0000256" key="1">
    <source>
        <dbReference type="SAM" id="MobiDB-lite"/>
    </source>
</evidence>
<comment type="caution">
    <text evidence="2">The sequence shown here is derived from an EMBL/GenBank/DDBJ whole genome shotgun (WGS) entry which is preliminary data.</text>
</comment>
<organism evidence="2 3">
    <name type="scientific">Imshaugia aleurites</name>
    <dbReference type="NCBI Taxonomy" id="172621"/>
    <lineage>
        <taxon>Eukaryota</taxon>
        <taxon>Fungi</taxon>
        <taxon>Dikarya</taxon>
        <taxon>Ascomycota</taxon>
        <taxon>Pezizomycotina</taxon>
        <taxon>Lecanoromycetes</taxon>
        <taxon>OSLEUM clade</taxon>
        <taxon>Lecanoromycetidae</taxon>
        <taxon>Lecanorales</taxon>
        <taxon>Lecanorineae</taxon>
        <taxon>Parmeliaceae</taxon>
        <taxon>Imshaugia</taxon>
    </lineage>
</organism>
<dbReference type="OrthoDB" id="2588098at2759"/>
<feature type="region of interest" description="Disordered" evidence="1">
    <location>
        <begin position="59"/>
        <end position="82"/>
    </location>
</feature>
<gene>
    <name evidence="2" type="ORF">IMSHALPRED_001922</name>
</gene>
<protein>
    <recommendedName>
        <fullName evidence="4">F-box domain-containing protein</fullName>
    </recommendedName>
</protein>